<evidence type="ECO:0000256" key="3">
    <source>
        <dbReference type="ARBA" id="ARBA00038493"/>
    </source>
</evidence>
<dbReference type="GO" id="GO:0019243">
    <property type="term" value="P:methylglyoxal catabolic process to D-lactate via S-lactoyl-glutathione"/>
    <property type="evidence" value="ECO:0007669"/>
    <property type="project" value="TreeGrafter"/>
</dbReference>
<dbReference type="AlphaFoldDB" id="A0A1C4ZRR2"/>
<dbReference type="STRING" id="262898.GA0070564_106227"/>
<dbReference type="PANTHER" id="PTHR48094">
    <property type="entry name" value="PROTEIN/NUCLEIC ACID DEGLYCASE DJ-1-RELATED"/>
    <property type="match status" value="1"/>
</dbReference>
<name>A0A1C4ZRR2_9ACTN</name>
<dbReference type="GO" id="GO:0006508">
    <property type="term" value="P:proteolysis"/>
    <property type="evidence" value="ECO:0007669"/>
    <property type="project" value="UniProtKB-KW"/>
</dbReference>
<keyword evidence="6" id="KW-1185">Reference proteome</keyword>
<evidence type="ECO:0000259" key="4">
    <source>
        <dbReference type="Pfam" id="PF01965"/>
    </source>
</evidence>
<dbReference type="Gene3D" id="3.40.50.880">
    <property type="match status" value="1"/>
</dbReference>
<keyword evidence="5" id="KW-0645">Protease</keyword>
<reference evidence="6" key="1">
    <citation type="submission" date="2016-06" db="EMBL/GenBank/DDBJ databases">
        <authorList>
            <person name="Varghese N."/>
            <person name="Submissions Spin"/>
        </authorList>
    </citation>
    <scope>NUCLEOTIDE SEQUENCE [LARGE SCALE GENOMIC DNA]</scope>
    <source>
        <strain evidence="6">DSM 44830</strain>
    </source>
</reference>
<evidence type="ECO:0000313" key="5">
    <source>
        <dbReference type="EMBL" id="SCF35582.1"/>
    </source>
</evidence>
<dbReference type="GO" id="GO:0005737">
    <property type="term" value="C:cytoplasm"/>
    <property type="evidence" value="ECO:0007669"/>
    <property type="project" value="TreeGrafter"/>
</dbReference>
<dbReference type="InterPro" id="IPR029062">
    <property type="entry name" value="Class_I_gatase-like"/>
</dbReference>
<keyword evidence="1" id="KW-0346">Stress response</keyword>
<organism evidence="5 6">
    <name type="scientific">Micromonospora mirobrigensis</name>
    <dbReference type="NCBI Taxonomy" id="262898"/>
    <lineage>
        <taxon>Bacteria</taxon>
        <taxon>Bacillati</taxon>
        <taxon>Actinomycetota</taxon>
        <taxon>Actinomycetes</taxon>
        <taxon>Micromonosporales</taxon>
        <taxon>Micromonosporaceae</taxon>
        <taxon>Micromonospora</taxon>
    </lineage>
</organism>
<dbReference type="CDD" id="cd03141">
    <property type="entry name" value="GATase1_Hsp31_like"/>
    <property type="match status" value="1"/>
</dbReference>
<dbReference type="InterPro" id="IPR050325">
    <property type="entry name" value="Prot/Nucl_acid_deglycase"/>
</dbReference>
<feature type="domain" description="DJ-1/PfpI" evidence="4">
    <location>
        <begin position="36"/>
        <end position="224"/>
    </location>
</feature>
<dbReference type="PANTHER" id="PTHR48094:SF11">
    <property type="entry name" value="GLUTATHIONE-INDEPENDENT GLYOXALASE HSP31-RELATED"/>
    <property type="match status" value="1"/>
</dbReference>
<protein>
    <submittedName>
        <fullName evidence="5">Putative intracellular protease/amidase</fullName>
    </submittedName>
</protein>
<evidence type="ECO:0000256" key="1">
    <source>
        <dbReference type="ARBA" id="ARBA00023016"/>
    </source>
</evidence>
<comment type="similarity">
    <text evidence="3">Belongs to the peptidase C56 family. HSP31-like subfamily.</text>
</comment>
<sequence length="229" mass="23898">MAFRASMGAMTRALIALTSHRQLGNTGRETGFYVGEAAEPWEVFRAAGWDVDLVSVAGGRPPQDGRDENDKTQNDFLATAGVENTPKAADVDPAGYDAIVFAGGHGAMWDFPDNPDLARIAASIYERGGVVSAVCHGPAALVDLKLTDGAKLVAGKRVAGFTNDEEDAVGLSAEVPFLLADKLTEAGATHVPAPNFTEHVVVDGRLVTGQNPQSARALAEAVVKTVQSA</sequence>
<keyword evidence="5" id="KW-0378">Hydrolase</keyword>
<dbReference type="InterPro" id="IPR002818">
    <property type="entry name" value="DJ-1/PfpI"/>
</dbReference>
<dbReference type="SUPFAM" id="SSF52317">
    <property type="entry name" value="Class I glutamine amidotransferase-like"/>
    <property type="match status" value="1"/>
</dbReference>
<proteinExistence type="inferred from homology"/>
<accession>A0A1C4ZRR2</accession>
<dbReference type="EMBL" id="FMCX01000006">
    <property type="protein sequence ID" value="SCF35582.1"/>
    <property type="molecule type" value="Genomic_DNA"/>
</dbReference>
<dbReference type="Proteomes" id="UP000199504">
    <property type="component" value="Unassembled WGS sequence"/>
</dbReference>
<dbReference type="GO" id="GO:0008233">
    <property type="term" value="F:peptidase activity"/>
    <property type="evidence" value="ECO:0007669"/>
    <property type="project" value="UniProtKB-KW"/>
</dbReference>
<dbReference type="GO" id="GO:0019172">
    <property type="term" value="F:glyoxalase III activity"/>
    <property type="evidence" value="ECO:0007669"/>
    <property type="project" value="TreeGrafter"/>
</dbReference>
<evidence type="ECO:0000256" key="2">
    <source>
        <dbReference type="ARBA" id="ARBA00023239"/>
    </source>
</evidence>
<dbReference type="Pfam" id="PF01965">
    <property type="entry name" value="DJ-1_PfpI"/>
    <property type="match status" value="1"/>
</dbReference>
<evidence type="ECO:0000313" key="6">
    <source>
        <dbReference type="Proteomes" id="UP000199504"/>
    </source>
</evidence>
<gene>
    <name evidence="5" type="ORF">GA0070564_106227</name>
</gene>
<keyword evidence="2" id="KW-0456">Lyase</keyword>